<keyword evidence="4" id="KW-0614">Plasmid</keyword>
<dbReference type="InterPro" id="IPR027417">
    <property type="entry name" value="P-loop_NTPase"/>
</dbReference>
<reference evidence="4" key="1">
    <citation type="submission" date="2020-05" db="EMBL/GenBank/DDBJ databases">
        <title>F plasmids are the major carriers of antibiotic resistance genes in human-associated commensal E. coli.</title>
        <authorList>
            <person name="Stephens C."/>
            <person name="Arismendi T."/>
            <person name="Wright M."/>
            <person name="Gonzalez A."/>
            <person name="Gill M."/>
            <person name="Hartman A."/>
            <person name="Pandori M."/>
            <person name="Hess D."/>
        </authorList>
    </citation>
    <scope>NUCLEOTIDE SEQUENCE</scope>
    <source>
        <strain evidence="4">SCU-107</strain>
        <plasmid evidence="4">pSCU-107-1</plasmid>
    </source>
</reference>
<keyword evidence="2" id="KW-0813">Transport</keyword>
<evidence type="ECO:0000256" key="1">
    <source>
        <dbReference type="ARBA" id="ARBA00005417"/>
    </source>
</evidence>
<evidence type="ECO:0000259" key="3">
    <source>
        <dbReference type="Pfam" id="PF00005"/>
    </source>
</evidence>
<comment type="similarity">
    <text evidence="1">Belongs to the ABC transporter superfamily.</text>
</comment>
<geneLocation type="plasmid" evidence="4">
    <name>pSCU-107-1</name>
</geneLocation>
<feature type="domain" description="ABC transporter" evidence="3">
    <location>
        <begin position="2"/>
        <end position="100"/>
    </location>
</feature>
<dbReference type="EMBL" id="CP053385">
    <property type="protein sequence ID" value="QKN61170.1"/>
    <property type="molecule type" value="Genomic_DNA"/>
</dbReference>
<dbReference type="AlphaFoldDB" id="A0A6M9X6V8"/>
<dbReference type="Gene3D" id="3.40.50.300">
    <property type="entry name" value="P-loop containing nucleotide triphosphate hydrolases"/>
    <property type="match status" value="1"/>
</dbReference>
<dbReference type="Pfam" id="PF00005">
    <property type="entry name" value="ABC_tran"/>
    <property type="match status" value="1"/>
</dbReference>
<evidence type="ECO:0000313" key="4">
    <source>
        <dbReference type="EMBL" id="QKN61170.1"/>
    </source>
</evidence>
<dbReference type="PANTHER" id="PTHR42788:SF2">
    <property type="entry name" value="ABC TRANSPORTER ATP-BINDING PROTEIN"/>
    <property type="match status" value="1"/>
</dbReference>
<proteinExistence type="inferred from homology"/>
<accession>A0A6M9X6V8</accession>
<name>A0A6M9X6V8_ECOLX</name>
<evidence type="ECO:0000256" key="2">
    <source>
        <dbReference type="ARBA" id="ARBA00022448"/>
    </source>
</evidence>
<dbReference type="GO" id="GO:0016887">
    <property type="term" value="F:ATP hydrolysis activity"/>
    <property type="evidence" value="ECO:0007669"/>
    <property type="project" value="InterPro"/>
</dbReference>
<keyword evidence="4" id="KW-0547">Nucleotide-binding</keyword>
<sequence length="113" mass="12968">MTGPSGSGKSTLLNIIGMLDTEFDGEYIIDNSIIDLNNPVNTTFLRKKYYFGYVFQNSLINEKQSITRNIISSVDYNKKKKEMQTRVIKTLNMVGLHDINRPTPFCLVERNKD</sequence>
<dbReference type="SUPFAM" id="SSF52540">
    <property type="entry name" value="P-loop containing nucleoside triphosphate hydrolases"/>
    <property type="match status" value="1"/>
</dbReference>
<dbReference type="InterPro" id="IPR003439">
    <property type="entry name" value="ABC_transporter-like_ATP-bd"/>
</dbReference>
<dbReference type="PANTHER" id="PTHR42788">
    <property type="entry name" value="TAURINE IMPORT ATP-BINDING PROTEIN-RELATED"/>
    <property type="match status" value="1"/>
</dbReference>
<dbReference type="GO" id="GO:0005524">
    <property type="term" value="F:ATP binding"/>
    <property type="evidence" value="ECO:0007669"/>
    <property type="project" value="UniProtKB-KW"/>
</dbReference>
<gene>
    <name evidence="4" type="ORF">HHJ25_23635</name>
</gene>
<dbReference type="InterPro" id="IPR050166">
    <property type="entry name" value="ABC_transporter_ATP-bind"/>
</dbReference>
<keyword evidence="4" id="KW-0067">ATP-binding</keyword>
<protein>
    <submittedName>
        <fullName evidence="4">ATP-binding cassette domain-containing protein</fullName>
    </submittedName>
</protein>
<organism evidence="4">
    <name type="scientific">Escherichia coli</name>
    <dbReference type="NCBI Taxonomy" id="562"/>
    <lineage>
        <taxon>Bacteria</taxon>
        <taxon>Pseudomonadati</taxon>
        <taxon>Pseudomonadota</taxon>
        <taxon>Gammaproteobacteria</taxon>
        <taxon>Enterobacterales</taxon>
        <taxon>Enterobacteriaceae</taxon>
        <taxon>Escherichia</taxon>
    </lineage>
</organism>